<dbReference type="Gene3D" id="2.10.109.10">
    <property type="entry name" value="Umud Fragment, subunit A"/>
    <property type="match status" value="1"/>
</dbReference>
<dbReference type="InterPro" id="IPR015927">
    <property type="entry name" value="Peptidase_S24_S26A/B/C"/>
</dbReference>
<dbReference type="RefSeq" id="WP_166647741.1">
    <property type="nucleotide sequence ID" value="NZ_SNZF01000013.1"/>
</dbReference>
<dbReference type="Pfam" id="PF00717">
    <property type="entry name" value="Peptidase_S24"/>
    <property type="match status" value="1"/>
</dbReference>
<evidence type="ECO:0000313" key="2">
    <source>
        <dbReference type="EMBL" id="TDR34696.1"/>
    </source>
</evidence>
<gene>
    <name evidence="2" type="ORF">DES43_113127</name>
</gene>
<evidence type="ECO:0000259" key="1">
    <source>
        <dbReference type="Pfam" id="PF00717"/>
    </source>
</evidence>
<dbReference type="InterPro" id="IPR036286">
    <property type="entry name" value="LexA/Signal_pep-like_sf"/>
</dbReference>
<dbReference type="InterPro" id="IPR039418">
    <property type="entry name" value="LexA-like"/>
</dbReference>
<proteinExistence type="predicted"/>
<dbReference type="Proteomes" id="UP000294958">
    <property type="component" value="Unassembled WGS sequence"/>
</dbReference>
<accession>A0A4R6YF03</accession>
<feature type="domain" description="Peptidase S24/S26A/S26B/S26C" evidence="1">
    <location>
        <begin position="154"/>
        <end position="271"/>
    </location>
</feature>
<organism evidence="2 3">
    <name type="scientific">Aquamicrobium defluvii</name>
    <dbReference type="NCBI Taxonomy" id="69279"/>
    <lineage>
        <taxon>Bacteria</taxon>
        <taxon>Pseudomonadati</taxon>
        <taxon>Pseudomonadota</taxon>
        <taxon>Alphaproteobacteria</taxon>
        <taxon>Hyphomicrobiales</taxon>
        <taxon>Phyllobacteriaceae</taxon>
        <taxon>Aquamicrobium</taxon>
    </lineage>
</organism>
<dbReference type="CDD" id="cd06529">
    <property type="entry name" value="S24_LexA-like"/>
    <property type="match status" value="1"/>
</dbReference>
<comment type="caution">
    <text evidence="2">The sequence shown here is derived from an EMBL/GenBank/DDBJ whole genome shotgun (WGS) entry which is preliminary data.</text>
</comment>
<reference evidence="2 3" key="1">
    <citation type="submission" date="2019-03" db="EMBL/GenBank/DDBJ databases">
        <title>Genomic Encyclopedia of Type Strains, Phase IV (KMG-IV): sequencing the most valuable type-strain genomes for metagenomic binning, comparative biology and taxonomic classification.</title>
        <authorList>
            <person name="Goeker M."/>
        </authorList>
    </citation>
    <scope>NUCLEOTIDE SEQUENCE [LARGE SCALE GENOMIC DNA]</scope>
    <source>
        <strain evidence="2 3">DSM 11603</strain>
    </source>
</reference>
<protein>
    <submittedName>
        <fullName evidence="2">Phage repressor protein C with HTH and peptisase S24 domain</fullName>
    </submittedName>
</protein>
<sequence length="298" mass="33594">MLACDFGNFVDANLGDDGTGWIEVLVAHNHHICDYRDFKSSHFRDLRDRIFCEFRDYTDMSDPQEQLKRWFHDKTAPHGVKTKLSEATGFTPTQISRMRNVETDDPKKRQEIPIDMIAKAARFFNELPPGFEGMVQWLDSPRRDLANGAEIPVMGYLGAGAEVEPDYEQVPPEGLDQVHIPFPVPDDMIAFTVSGISMMPVFKPGTVIVVYREQKKPIEAFYGMEAAVRTSDGRRFIKTIARGSRPNTVTLTSWNDPTPIEDQRLEWIGEIFAVLPPAAVKKIVRQGGIQGQLGLKTA</sequence>
<dbReference type="EMBL" id="SNZF01000013">
    <property type="protein sequence ID" value="TDR34696.1"/>
    <property type="molecule type" value="Genomic_DNA"/>
</dbReference>
<name>A0A4R6YF03_9HYPH</name>
<evidence type="ECO:0000313" key="3">
    <source>
        <dbReference type="Proteomes" id="UP000294958"/>
    </source>
</evidence>
<dbReference type="AlphaFoldDB" id="A0A4R6YF03"/>
<keyword evidence="3" id="KW-1185">Reference proteome</keyword>
<dbReference type="SUPFAM" id="SSF51306">
    <property type="entry name" value="LexA/Signal peptidase"/>
    <property type="match status" value="1"/>
</dbReference>